<name>A0A1E7EU11_9STRA</name>
<dbReference type="EMBL" id="KV784376">
    <property type="protein sequence ID" value="OEU09284.1"/>
    <property type="molecule type" value="Genomic_DNA"/>
</dbReference>
<proteinExistence type="predicted"/>
<dbReference type="OrthoDB" id="76265at2759"/>
<evidence type="ECO:0000313" key="2">
    <source>
        <dbReference type="EMBL" id="OEU09284.1"/>
    </source>
</evidence>
<dbReference type="Pfam" id="PF11397">
    <property type="entry name" value="GlcNAc"/>
    <property type="match status" value="1"/>
</dbReference>
<keyword evidence="1" id="KW-0812">Transmembrane</keyword>
<keyword evidence="1" id="KW-1133">Transmembrane helix</keyword>
<keyword evidence="3" id="KW-1185">Reference proteome</keyword>
<dbReference type="AlphaFoldDB" id="A0A1E7EU11"/>
<dbReference type="Proteomes" id="UP000095751">
    <property type="component" value="Unassembled WGS sequence"/>
</dbReference>
<dbReference type="PANTHER" id="PTHR34496:SF6">
    <property type="entry name" value="GLYCOSYLTRANSFERASE 2-LIKE DOMAIN-CONTAINING PROTEIN"/>
    <property type="match status" value="1"/>
</dbReference>
<reference evidence="2 3" key="1">
    <citation type="submission" date="2016-09" db="EMBL/GenBank/DDBJ databases">
        <title>Extensive genetic diversity and differential bi-allelic expression allows diatom success in the polar Southern Ocean.</title>
        <authorList>
            <consortium name="DOE Joint Genome Institute"/>
            <person name="Mock T."/>
            <person name="Otillar R.P."/>
            <person name="Strauss J."/>
            <person name="Dupont C."/>
            <person name="Frickenhaus S."/>
            <person name="Maumus F."/>
            <person name="Mcmullan M."/>
            <person name="Sanges R."/>
            <person name="Schmutz J."/>
            <person name="Toseland A."/>
            <person name="Valas R."/>
            <person name="Veluchamy A."/>
            <person name="Ward B.J."/>
            <person name="Allen A."/>
            <person name="Barry K."/>
            <person name="Falciatore A."/>
            <person name="Ferrante M."/>
            <person name="Fortunato A.E."/>
            <person name="Gloeckner G."/>
            <person name="Gruber A."/>
            <person name="Hipkin R."/>
            <person name="Janech M."/>
            <person name="Kroth P."/>
            <person name="Leese F."/>
            <person name="Lindquist E."/>
            <person name="Lyon B.R."/>
            <person name="Martin J."/>
            <person name="Mayer C."/>
            <person name="Parker M."/>
            <person name="Quesneville H."/>
            <person name="Raymond J."/>
            <person name="Uhlig C."/>
            <person name="Valentin K.U."/>
            <person name="Worden A.Z."/>
            <person name="Armbrust E.V."/>
            <person name="Bowler C."/>
            <person name="Green B."/>
            <person name="Moulton V."/>
            <person name="Van Oosterhout C."/>
            <person name="Grigoriev I."/>
        </authorList>
    </citation>
    <scope>NUCLEOTIDE SEQUENCE [LARGE SCALE GENOMIC DNA]</scope>
    <source>
        <strain evidence="2 3">CCMP1102</strain>
    </source>
</reference>
<gene>
    <name evidence="2" type="ORF">FRACYDRAFT_277408</name>
</gene>
<dbReference type="KEGG" id="fcy:FRACYDRAFT_277408"/>
<dbReference type="InterPro" id="IPR021067">
    <property type="entry name" value="Glycosyltransferase"/>
</dbReference>
<feature type="transmembrane region" description="Helical" evidence="1">
    <location>
        <begin position="460"/>
        <end position="484"/>
    </location>
</feature>
<organism evidence="2 3">
    <name type="scientific">Fragilariopsis cylindrus CCMP1102</name>
    <dbReference type="NCBI Taxonomy" id="635003"/>
    <lineage>
        <taxon>Eukaryota</taxon>
        <taxon>Sar</taxon>
        <taxon>Stramenopiles</taxon>
        <taxon>Ochrophyta</taxon>
        <taxon>Bacillariophyta</taxon>
        <taxon>Bacillariophyceae</taxon>
        <taxon>Bacillariophycidae</taxon>
        <taxon>Bacillariales</taxon>
        <taxon>Bacillariaceae</taxon>
        <taxon>Fragilariopsis</taxon>
    </lineage>
</organism>
<dbReference type="PANTHER" id="PTHR34496">
    <property type="entry name" value="GLCNAC TRANSFERASE-RELATED"/>
    <property type="match status" value="1"/>
</dbReference>
<protein>
    <submittedName>
        <fullName evidence="2">Uncharacterized protein</fullName>
    </submittedName>
</protein>
<evidence type="ECO:0000313" key="3">
    <source>
        <dbReference type="Proteomes" id="UP000095751"/>
    </source>
</evidence>
<keyword evidence="1" id="KW-0472">Membrane</keyword>
<evidence type="ECO:0000256" key="1">
    <source>
        <dbReference type="SAM" id="Phobius"/>
    </source>
</evidence>
<accession>A0A1E7EU11</accession>
<sequence>MNDNVIIDVLAGDGGSGAGEGRFYDDKTPVPFVLGDGTILVTIPSFRDGQRCGETLLELFQTAKDPDNIVVSLVEQNQNTDDDLYCLEVYCKLAGGGKDSIYERIKPRNDSIKLIIKEEERNKCPRNDQIRLIKVNDIFTKGPTWARALGRKNLGNEEFCLQTATHNSFVQHWDEKVRKEWLLTNNEYAIISNQPKKQPTIQNDMQNTPDRIVPRNCAHYHPNWADGKVDKLKRPLLAHTWAPAFSFSKCHLEESAPYDGFTPFVSSDIEAFARFARFWTRGYDVYTPTQNIVYIKFNDQPNKHKNEWINKWKKRKDRALAISLRRIRSYLEILGDEDIGVKLDNMGIYGLGKRRTLNQLNEFVGIELSTEQSRSEDLPCGNFRWVPYNSGISPIENLYSNPDDLDSQPEFPLRTYLTFADKYETSRINSLNSVSEGDVLNPTGSTGLRSSSSQSRGDNFPYGTIFILWIFGLVLWCYVHVFGVSDWKRRKSGRGKNSDKNK</sequence>
<dbReference type="InParanoid" id="A0A1E7EU11"/>